<evidence type="ECO:0000313" key="2">
    <source>
        <dbReference type="EMBL" id="KGG20989.1"/>
    </source>
</evidence>
<dbReference type="RefSeq" id="WP_052038649.1">
    <property type="nucleotide sequence ID" value="NZ_CP138967.1"/>
</dbReference>
<comment type="caution">
    <text evidence="2">The sequence shown here is derived from an EMBL/GenBank/DDBJ whole genome shotgun (WGS) entry which is preliminary data.</text>
</comment>
<dbReference type="PANTHER" id="PTHR43312:SF2">
    <property type="entry name" value="OXIDOREDUCTASE"/>
    <property type="match status" value="1"/>
</dbReference>
<reference evidence="3" key="1">
    <citation type="journal article" date="2014" name="Sci. Data">
        <title>Genomes of diverse isolates of the marine cyanobacterium Prochlorococcus.</title>
        <authorList>
            <person name="Biller S."/>
            <person name="Berube P."/>
            <person name="Thompson J."/>
            <person name="Kelly L."/>
            <person name="Roggensack S."/>
            <person name="Awad L."/>
            <person name="Roache-Johnson K."/>
            <person name="Ding H."/>
            <person name="Giovannoni S.J."/>
            <person name="Moore L.R."/>
            <person name="Chisholm S.W."/>
        </authorList>
    </citation>
    <scope>NUCLEOTIDE SEQUENCE [LARGE SCALE GENOMIC DNA]</scope>
    <source>
        <strain evidence="3">PAC1</strain>
    </source>
</reference>
<feature type="domain" description="NADP-dependent oxidoreductase" evidence="1">
    <location>
        <begin position="27"/>
        <end position="232"/>
    </location>
</feature>
<dbReference type="InterPro" id="IPR053135">
    <property type="entry name" value="AKR2_Oxidoreductase"/>
</dbReference>
<dbReference type="Proteomes" id="UP000030392">
    <property type="component" value="Unassembled WGS sequence"/>
</dbReference>
<name>A0A0A2C8P8_PROMR</name>
<protein>
    <submittedName>
        <fullName evidence="2">Aldo/keto reductase family</fullName>
    </submittedName>
</protein>
<accession>A0A0A2C8P8</accession>
<gene>
    <name evidence="2" type="ORF">EV03_0928</name>
</gene>
<evidence type="ECO:0000313" key="3">
    <source>
        <dbReference type="Proteomes" id="UP000030392"/>
    </source>
</evidence>
<dbReference type="PANTHER" id="PTHR43312">
    <property type="entry name" value="D-THREO-ALDOSE 1-DEHYDROGENASE"/>
    <property type="match status" value="1"/>
</dbReference>
<dbReference type="InterPro" id="IPR036812">
    <property type="entry name" value="NAD(P)_OxRdtase_dom_sf"/>
</dbReference>
<proteinExistence type="predicted"/>
<dbReference type="Pfam" id="PF00248">
    <property type="entry name" value="Aldo_ket_red"/>
    <property type="match status" value="1"/>
</dbReference>
<organism evidence="2 3">
    <name type="scientific">Prochlorococcus marinus str. PAC1</name>
    <dbReference type="NCBI Taxonomy" id="59924"/>
    <lineage>
        <taxon>Bacteria</taxon>
        <taxon>Bacillati</taxon>
        <taxon>Cyanobacteriota</taxon>
        <taxon>Cyanophyceae</taxon>
        <taxon>Synechococcales</taxon>
        <taxon>Prochlorococcaceae</taxon>
        <taxon>Prochlorococcus</taxon>
    </lineage>
</organism>
<sequence length="408" mass="46678">MPINKDSKNNSIPRRRFGRTEIQIPVLSLGGMRFQQSWKDLDPKEINNQQQDILQKIINHAAKNGMHHIETARHYGTSERQIGWAFDQIDDPKRILQTKVPPNNDPSKFEQELELSMSRLNSKKIDLLAIHGINLPEHLDMTIRPNGCLQIVRRWQKDGLIGHVGFSTHANVDLIIKTIETGFFDYVNLHWYFIRQENERALQAADANDMGVFIISPTDKGGHLHTPSLKLLDLCSPLHPIEFNDLFCLRDKRIHTLSVGASIPEDLDIHLSAISKMDTMDGEINAIEKRLINASYKSLGASWLTTWNIGLPRWDQTPGKINIPTLLWLNNLLEAWDMESFVKDRYGLLGRGGHWFPGANADCLDCEVSEDDLKKVLINSPWSAEIPFVLRKLKDRLGGERRDRLWGI</sequence>
<evidence type="ECO:0000259" key="1">
    <source>
        <dbReference type="Pfam" id="PF00248"/>
    </source>
</evidence>
<dbReference type="EMBL" id="JNAX01000010">
    <property type="protein sequence ID" value="KGG20989.1"/>
    <property type="molecule type" value="Genomic_DNA"/>
</dbReference>
<dbReference type="CDD" id="cd19096">
    <property type="entry name" value="AKR_Fe-S_oxidoreductase"/>
    <property type="match status" value="1"/>
</dbReference>
<dbReference type="InterPro" id="IPR023210">
    <property type="entry name" value="NADP_OxRdtase_dom"/>
</dbReference>
<dbReference type="Gene3D" id="3.20.20.100">
    <property type="entry name" value="NADP-dependent oxidoreductase domain"/>
    <property type="match status" value="1"/>
</dbReference>
<dbReference type="SUPFAM" id="SSF51430">
    <property type="entry name" value="NAD(P)-linked oxidoreductase"/>
    <property type="match status" value="1"/>
</dbReference>
<dbReference type="AlphaFoldDB" id="A0A0A2C8P8"/>